<dbReference type="GO" id="GO:0004222">
    <property type="term" value="F:metalloendopeptidase activity"/>
    <property type="evidence" value="ECO:0007669"/>
    <property type="project" value="InterPro"/>
</dbReference>
<keyword evidence="3" id="KW-0540">Nuclease</keyword>
<dbReference type="Pfam" id="PF02130">
    <property type="entry name" value="YbeY"/>
    <property type="match status" value="1"/>
</dbReference>
<feature type="chain" id="PRO_5017216217" evidence="8">
    <location>
        <begin position="25"/>
        <end position="269"/>
    </location>
</feature>
<dbReference type="InterPro" id="IPR002036">
    <property type="entry name" value="YbeY"/>
</dbReference>
<keyword evidence="8" id="KW-0732">Signal</keyword>
<dbReference type="AlphaFoldDB" id="A0A3B0MWV6"/>
<reference evidence="9" key="1">
    <citation type="submission" date="2018-07" db="EMBL/GenBank/DDBJ databases">
        <authorList>
            <person name="Quirk P.G."/>
            <person name="Krulwich T.A."/>
        </authorList>
    </citation>
    <scope>NUCLEOTIDE SEQUENCE</scope>
    <source>
        <strain evidence="9">Anand</strain>
    </source>
</reference>
<dbReference type="SUPFAM" id="SSF55486">
    <property type="entry name" value="Metalloproteases ('zincins'), catalytic domain"/>
    <property type="match status" value="1"/>
</dbReference>
<comment type="cofactor">
    <cofactor evidence="1">
        <name>Zn(2+)</name>
        <dbReference type="ChEBI" id="CHEBI:29105"/>
    </cofactor>
</comment>
<proteinExistence type="inferred from homology"/>
<dbReference type="VEuPathDB" id="PiroplasmaDB:TA21220"/>
<evidence type="ECO:0000256" key="4">
    <source>
        <dbReference type="ARBA" id="ARBA00022723"/>
    </source>
</evidence>
<dbReference type="InterPro" id="IPR023091">
    <property type="entry name" value="MetalPrtase_cat_dom_sf_prd"/>
</dbReference>
<keyword evidence="5" id="KW-0255">Endonuclease</keyword>
<keyword evidence="7" id="KW-0862">Zinc</keyword>
<gene>
    <name evidence="9" type="ORF">TAV_000036600</name>
</gene>
<dbReference type="GO" id="GO:0046872">
    <property type="term" value="F:metal ion binding"/>
    <property type="evidence" value="ECO:0007669"/>
    <property type="project" value="UniProtKB-KW"/>
</dbReference>
<feature type="signal peptide" evidence="8">
    <location>
        <begin position="1"/>
        <end position="24"/>
    </location>
</feature>
<evidence type="ECO:0000256" key="5">
    <source>
        <dbReference type="ARBA" id="ARBA00022759"/>
    </source>
</evidence>
<evidence type="ECO:0000256" key="3">
    <source>
        <dbReference type="ARBA" id="ARBA00022722"/>
    </source>
</evidence>
<name>A0A3B0MWV6_THEAN</name>
<organism evidence="9">
    <name type="scientific">Theileria annulata</name>
    <dbReference type="NCBI Taxonomy" id="5874"/>
    <lineage>
        <taxon>Eukaryota</taxon>
        <taxon>Sar</taxon>
        <taxon>Alveolata</taxon>
        <taxon>Apicomplexa</taxon>
        <taxon>Aconoidasida</taxon>
        <taxon>Piroplasmida</taxon>
        <taxon>Theileriidae</taxon>
        <taxon>Theileria</taxon>
    </lineage>
</organism>
<dbReference type="Gene3D" id="3.40.390.30">
    <property type="entry name" value="Metalloproteases ('zincins'), catalytic domain"/>
    <property type="match status" value="1"/>
</dbReference>
<dbReference type="EMBL" id="UIVS01000001">
    <property type="protein sequence ID" value="SVP89669.1"/>
    <property type="molecule type" value="Genomic_DNA"/>
</dbReference>
<keyword evidence="4" id="KW-0479">Metal-binding</keyword>
<sequence>MKIILKIVFSCIFVFFKTLSNSLGVESPLFGKRLNFTLNSRNFDSKLSENKSYFCDNSRFFSKFVNFGESEYAEIPEPGTLTKIFKEDKITITNKQSDIDVNYLMLFRAGKCYKQELKVEDFMLDIFIEDEKNMKRINFEQFGGNKPTDIISLRDDLLYLKSDFHKNRSPLKPPEHYHLGEIFICPGFIKGVIESENNLDSKIVNKSWQNLNLGERGGVAARMKGISDINIRMYDHEKAEWFREMAEMEDALLDEFIKILPIDNLGVDS</sequence>
<keyword evidence="6" id="KW-0378">Hydrolase</keyword>
<evidence type="ECO:0000313" key="9">
    <source>
        <dbReference type="EMBL" id="SVP89669.1"/>
    </source>
</evidence>
<dbReference type="GO" id="GO:0004519">
    <property type="term" value="F:endonuclease activity"/>
    <property type="evidence" value="ECO:0007669"/>
    <property type="project" value="UniProtKB-KW"/>
</dbReference>
<dbReference type="GO" id="GO:0006364">
    <property type="term" value="P:rRNA processing"/>
    <property type="evidence" value="ECO:0007669"/>
    <property type="project" value="InterPro"/>
</dbReference>
<accession>A0A3B0MWV6</accession>
<evidence type="ECO:0000256" key="6">
    <source>
        <dbReference type="ARBA" id="ARBA00022801"/>
    </source>
</evidence>
<protein>
    <submittedName>
        <fullName evidence="9">Uncharacterized protein family UPF0054, putative</fullName>
    </submittedName>
</protein>
<evidence type="ECO:0000256" key="2">
    <source>
        <dbReference type="ARBA" id="ARBA00010875"/>
    </source>
</evidence>
<comment type="similarity">
    <text evidence="2">Belongs to the endoribonuclease YbeY family.</text>
</comment>
<evidence type="ECO:0000256" key="8">
    <source>
        <dbReference type="SAM" id="SignalP"/>
    </source>
</evidence>
<evidence type="ECO:0000256" key="1">
    <source>
        <dbReference type="ARBA" id="ARBA00001947"/>
    </source>
</evidence>
<evidence type="ECO:0000256" key="7">
    <source>
        <dbReference type="ARBA" id="ARBA00022833"/>
    </source>
</evidence>